<protein>
    <recommendedName>
        <fullName evidence="4">Dihydrolipoamide acetyltransferase component of pyruvate dehydrogenase complex</fullName>
        <ecNumber evidence="4">2.3.1.-</ecNumber>
    </recommendedName>
</protein>
<feature type="domain" description="Lipoyl-binding" evidence="5">
    <location>
        <begin position="2"/>
        <end position="78"/>
    </location>
</feature>
<comment type="similarity">
    <text evidence="2 4">Belongs to the 2-oxoacid dehydrogenase family.</text>
</comment>
<proteinExistence type="inferred from homology"/>
<dbReference type="RefSeq" id="WP_102073167.1">
    <property type="nucleotide sequence ID" value="NZ_PDNW01000004.1"/>
</dbReference>
<dbReference type="PROSITE" id="PS51826">
    <property type="entry name" value="PSBD"/>
    <property type="match status" value="1"/>
</dbReference>
<dbReference type="Gene3D" id="3.30.559.10">
    <property type="entry name" value="Chloramphenicol acetyltransferase-like domain"/>
    <property type="match status" value="1"/>
</dbReference>
<dbReference type="Pfam" id="PF00364">
    <property type="entry name" value="Biotin_lipoyl"/>
    <property type="match status" value="1"/>
</dbReference>
<feature type="domain" description="Peripheral subunit-binding (PSBD)" evidence="6">
    <location>
        <begin position="98"/>
        <end position="135"/>
    </location>
</feature>
<dbReference type="InterPro" id="IPR003016">
    <property type="entry name" value="2-oxoA_DH_lipoyl-BS"/>
</dbReference>
<name>A0A2N4U6J7_9BURK</name>
<dbReference type="OrthoDB" id="2086224at2"/>
<dbReference type="SUPFAM" id="SSF52777">
    <property type="entry name" value="CoA-dependent acyltransferases"/>
    <property type="match status" value="1"/>
</dbReference>
<accession>A0A2N4U6J7</accession>
<sequence length="391" mass="41455">MTIQVLMPGVGAGTSHGKIIQWLKQKGDKVSAGDILAEVETDKAVIEVEAFDEGVLQEIVVEAGDVEVATGEVIAVLSNSAQIQPKDIAPATDFPRHFASPSARRLARQADVDVTALKGSGPGGRVVRVDVEAAAARTASVPAPTPAPPAMRRSSAPELATHAEQIPHSTMRKTIARRLQEAKQQIPHFYLAVDCNMDALWEMRAHINGTLANAGQDLNITINDVLVYVVARTMARVPSVNVRWAADAMQQNSAIDISVAVSTAKGLVTPVVRDADRKSLGNISRELRAFVGRARAGRLAPADYEGGGLTISNLGMQGIKAFAAIINPPQAAILAFGAVEKRPIIRDDVLAIGRVMTVTMSADHRAIDGALAATFLAELKGLLENPYSLIV</sequence>
<dbReference type="PROSITE" id="PS50968">
    <property type="entry name" value="BIOTINYL_LIPOYL"/>
    <property type="match status" value="1"/>
</dbReference>
<keyword evidence="4" id="KW-0808">Transferase</keyword>
<dbReference type="EC" id="2.3.1.-" evidence="4"/>
<evidence type="ECO:0000256" key="2">
    <source>
        <dbReference type="ARBA" id="ARBA00007317"/>
    </source>
</evidence>
<dbReference type="SUPFAM" id="SSF47005">
    <property type="entry name" value="Peripheral subunit-binding domain of 2-oxo acid dehydrogenase complex"/>
    <property type="match status" value="1"/>
</dbReference>
<dbReference type="InterPro" id="IPR001078">
    <property type="entry name" value="2-oxoacid_DH_actylTfrase"/>
</dbReference>
<evidence type="ECO:0000259" key="6">
    <source>
        <dbReference type="PROSITE" id="PS51826"/>
    </source>
</evidence>
<dbReference type="EMBL" id="PDNW01000004">
    <property type="protein sequence ID" value="PLC50623.1"/>
    <property type="molecule type" value="Genomic_DNA"/>
</dbReference>
<evidence type="ECO:0000256" key="1">
    <source>
        <dbReference type="ARBA" id="ARBA00001938"/>
    </source>
</evidence>
<keyword evidence="8" id="KW-1185">Reference proteome</keyword>
<dbReference type="Pfam" id="PF00198">
    <property type="entry name" value="2-oxoacid_dh"/>
    <property type="match status" value="1"/>
</dbReference>
<gene>
    <name evidence="7" type="ORF">CR159_06325</name>
</gene>
<evidence type="ECO:0000256" key="4">
    <source>
        <dbReference type="RuleBase" id="RU003423"/>
    </source>
</evidence>
<dbReference type="InterPro" id="IPR000089">
    <property type="entry name" value="Biotin_lipoyl"/>
</dbReference>
<dbReference type="InterPro" id="IPR036625">
    <property type="entry name" value="E3-bd_dom_sf"/>
</dbReference>
<evidence type="ECO:0000259" key="5">
    <source>
        <dbReference type="PROSITE" id="PS50968"/>
    </source>
</evidence>
<keyword evidence="3 4" id="KW-0450">Lipoyl</keyword>
<reference evidence="7 8" key="1">
    <citation type="submission" date="2017-10" db="EMBL/GenBank/DDBJ databases">
        <title>Two draft genome sequences of Pusillimonas sp. strains isolated from a nitrate- and radionuclide-contaminated groundwater in Russia.</title>
        <authorList>
            <person name="Grouzdev D.S."/>
            <person name="Tourova T.P."/>
            <person name="Goeva M.A."/>
            <person name="Babich T.L."/>
            <person name="Sokolova D.S."/>
            <person name="Abdullin R."/>
            <person name="Poltaraus A.B."/>
            <person name="Toshchakov S.V."/>
            <person name="Nazina T.N."/>
        </authorList>
    </citation>
    <scope>NUCLEOTIDE SEQUENCE [LARGE SCALE GENOMIC DNA]</scope>
    <source>
        <strain evidence="7 8">JR1/69-3-13</strain>
    </source>
</reference>
<evidence type="ECO:0000313" key="8">
    <source>
        <dbReference type="Proteomes" id="UP000234190"/>
    </source>
</evidence>
<dbReference type="Gene3D" id="4.10.320.10">
    <property type="entry name" value="E3-binding domain"/>
    <property type="match status" value="1"/>
</dbReference>
<dbReference type="InterPro" id="IPR045257">
    <property type="entry name" value="E2/Pdx1"/>
</dbReference>
<dbReference type="InterPro" id="IPR011053">
    <property type="entry name" value="Single_hybrid_motif"/>
</dbReference>
<dbReference type="AlphaFoldDB" id="A0A2N4U6J7"/>
<dbReference type="PANTHER" id="PTHR23151:SF90">
    <property type="entry name" value="DIHYDROLIPOYLLYSINE-RESIDUE ACETYLTRANSFERASE COMPONENT OF PYRUVATE DEHYDROGENASE COMPLEX, MITOCHONDRIAL-RELATED"/>
    <property type="match status" value="1"/>
</dbReference>
<organism evidence="7 8">
    <name type="scientific">Pollutimonas subterranea</name>
    <dbReference type="NCBI Taxonomy" id="2045210"/>
    <lineage>
        <taxon>Bacteria</taxon>
        <taxon>Pseudomonadati</taxon>
        <taxon>Pseudomonadota</taxon>
        <taxon>Betaproteobacteria</taxon>
        <taxon>Burkholderiales</taxon>
        <taxon>Alcaligenaceae</taxon>
        <taxon>Pollutimonas</taxon>
    </lineage>
</organism>
<dbReference type="Gene3D" id="2.40.50.100">
    <property type="match status" value="1"/>
</dbReference>
<evidence type="ECO:0000313" key="7">
    <source>
        <dbReference type="EMBL" id="PLC50623.1"/>
    </source>
</evidence>
<dbReference type="SUPFAM" id="SSF51230">
    <property type="entry name" value="Single hybrid motif"/>
    <property type="match status" value="1"/>
</dbReference>
<dbReference type="InterPro" id="IPR004167">
    <property type="entry name" value="PSBD"/>
</dbReference>
<keyword evidence="4" id="KW-0012">Acyltransferase</keyword>
<dbReference type="Pfam" id="PF02817">
    <property type="entry name" value="E3_binding"/>
    <property type="match status" value="1"/>
</dbReference>
<comment type="caution">
    <text evidence="7">The sequence shown here is derived from an EMBL/GenBank/DDBJ whole genome shotgun (WGS) entry which is preliminary data.</text>
</comment>
<dbReference type="GO" id="GO:0006086">
    <property type="term" value="P:pyruvate decarboxylation to acetyl-CoA"/>
    <property type="evidence" value="ECO:0007669"/>
    <property type="project" value="InterPro"/>
</dbReference>
<dbReference type="Proteomes" id="UP000234190">
    <property type="component" value="Unassembled WGS sequence"/>
</dbReference>
<dbReference type="GO" id="GO:0045254">
    <property type="term" value="C:pyruvate dehydrogenase complex"/>
    <property type="evidence" value="ECO:0007669"/>
    <property type="project" value="InterPro"/>
</dbReference>
<dbReference type="CDD" id="cd06849">
    <property type="entry name" value="lipoyl_domain"/>
    <property type="match status" value="1"/>
</dbReference>
<evidence type="ECO:0000256" key="3">
    <source>
        <dbReference type="ARBA" id="ARBA00022823"/>
    </source>
</evidence>
<dbReference type="InterPro" id="IPR023213">
    <property type="entry name" value="CAT-like_dom_sf"/>
</dbReference>
<dbReference type="PANTHER" id="PTHR23151">
    <property type="entry name" value="DIHYDROLIPOAMIDE ACETYL/SUCCINYL-TRANSFERASE-RELATED"/>
    <property type="match status" value="1"/>
</dbReference>
<dbReference type="GO" id="GO:0016746">
    <property type="term" value="F:acyltransferase activity"/>
    <property type="evidence" value="ECO:0007669"/>
    <property type="project" value="UniProtKB-KW"/>
</dbReference>
<dbReference type="PROSITE" id="PS00189">
    <property type="entry name" value="LIPOYL"/>
    <property type="match status" value="1"/>
</dbReference>
<comment type="cofactor">
    <cofactor evidence="1 4">
        <name>(R)-lipoate</name>
        <dbReference type="ChEBI" id="CHEBI:83088"/>
    </cofactor>
</comment>